<keyword evidence="5" id="KW-0812">Transmembrane</keyword>
<dbReference type="KEGG" id="mmes:MMSR116_02805"/>
<dbReference type="InterPro" id="IPR036890">
    <property type="entry name" value="HATPase_C_sf"/>
</dbReference>
<dbReference type="SMART" id="SM00387">
    <property type="entry name" value="HATPase_c"/>
    <property type="match status" value="1"/>
</dbReference>
<dbReference type="SUPFAM" id="SSF55874">
    <property type="entry name" value="ATPase domain of HSP90 chaperone/DNA topoisomerase II/histidine kinase"/>
    <property type="match status" value="1"/>
</dbReference>
<protein>
    <recommendedName>
        <fullName evidence="3">histidine kinase</fullName>
        <ecNumber evidence="3">2.7.13.3</ecNumber>
    </recommendedName>
</protein>
<dbReference type="Gene3D" id="3.30.565.10">
    <property type="entry name" value="Histidine kinase-like ATPase, C-terminal domain"/>
    <property type="match status" value="1"/>
</dbReference>
<evidence type="ECO:0000256" key="2">
    <source>
        <dbReference type="ARBA" id="ARBA00004141"/>
    </source>
</evidence>
<keyword evidence="10" id="KW-0902">Two-component regulatory system</keyword>
<evidence type="ECO:0000256" key="5">
    <source>
        <dbReference type="ARBA" id="ARBA00022692"/>
    </source>
</evidence>
<keyword evidence="7" id="KW-0418">Kinase</keyword>
<dbReference type="SMART" id="SM00091">
    <property type="entry name" value="PAS"/>
    <property type="match status" value="1"/>
</dbReference>
<feature type="domain" description="PAS" evidence="14">
    <location>
        <begin position="486"/>
        <end position="549"/>
    </location>
</feature>
<dbReference type="PANTHER" id="PTHR42878:SF7">
    <property type="entry name" value="SENSOR HISTIDINE KINASE GLRK"/>
    <property type="match status" value="1"/>
</dbReference>
<keyword evidence="4" id="KW-0808">Transferase</keyword>
<dbReference type="Pfam" id="PF02518">
    <property type="entry name" value="HATPase_c"/>
    <property type="match status" value="1"/>
</dbReference>
<dbReference type="AlphaFoldDB" id="A0A6B9G1A6"/>
<dbReference type="Proteomes" id="UP000012488">
    <property type="component" value="Chromosome"/>
</dbReference>
<dbReference type="GO" id="GO:0004673">
    <property type="term" value="F:protein histidine kinase activity"/>
    <property type="evidence" value="ECO:0007669"/>
    <property type="project" value="UniProtKB-EC"/>
</dbReference>
<dbReference type="CDD" id="cd00130">
    <property type="entry name" value="PAS"/>
    <property type="match status" value="1"/>
</dbReference>
<evidence type="ECO:0000259" key="14">
    <source>
        <dbReference type="PROSITE" id="PS50112"/>
    </source>
</evidence>
<evidence type="ECO:0000256" key="12">
    <source>
        <dbReference type="SAM" id="MobiDB-lite"/>
    </source>
</evidence>
<dbReference type="EC" id="2.7.13.3" evidence="3"/>
<dbReference type="GO" id="GO:0000156">
    <property type="term" value="F:phosphorelay response regulator activity"/>
    <property type="evidence" value="ECO:0007669"/>
    <property type="project" value="TreeGrafter"/>
</dbReference>
<keyword evidence="11" id="KW-0472">Membrane</keyword>
<feature type="domain" description="Histidine kinase" evidence="13">
    <location>
        <begin position="598"/>
        <end position="803"/>
    </location>
</feature>
<dbReference type="Gene3D" id="3.30.450.20">
    <property type="entry name" value="PAS domain"/>
    <property type="match status" value="1"/>
</dbReference>
<dbReference type="PANTHER" id="PTHR42878">
    <property type="entry name" value="TWO-COMPONENT HISTIDINE KINASE"/>
    <property type="match status" value="1"/>
</dbReference>
<dbReference type="InterPro" id="IPR013656">
    <property type="entry name" value="PAS_4"/>
</dbReference>
<proteinExistence type="predicted"/>
<reference evidence="15 16" key="1">
    <citation type="journal article" date="2012" name="Genet. Mol. Biol.">
        <title>Analysis of 16S rRNA and mxaF genes revealing insights into Methylobacterium niche-specific plant association.</title>
        <authorList>
            <person name="Dourado M.N."/>
            <person name="Andreote F.D."/>
            <person name="Dini-Andreote F."/>
            <person name="Conti R."/>
            <person name="Araujo J.M."/>
            <person name="Araujo W.L."/>
        </authorList>
    </citation>
    <scope>NUCLEOTIDE SEQUENCE [LARGE SCALE GENOMIC DNA]</scope>
    <source>
        <strain evidence="15 16">SR1.6/6</strain>
    </source>
</reference>
<dbReference type="GO" id="GO:0007234">
    <property type="term" value="P:osmosensory signaling via phosphorelay pathway"/>
    <property type="evidence" value="ECO:0007669"/>
    <property type="project" value="TreeGrafter"/>
</dbReference>
<evidence type="ECO:0000256" key="11">
    <source>
        <dbReference type="ARBA" id="ARBA00023136"/>
    </source>
</evidence>
<dbReference type="InterPro" id="IPR050351">
    <property type="entry name" value="BphY/WalK/GraS-like"/>
</dbReference>
<evidence type="ECO:0000256" key="10">
    <source>
        <dbReference type="ARBA" id="ARBA00023012"/>
    </source>
</evidence>
<reference evidence="15 16" key="2">
    <citation type="journal article" date="2013" name="Genome Announc.">
        <title>Draft Genome Sequence of Methylobacterium mesophilicum Strain SR1.6/6, Isolated from Citrus sinensis.</title>
        <authorList>
            <person name="Marinho Almeida D."/>
            <person name="Dini-Andreote F."/>
            <person name="Camargo Neves A.A."/>
            <person name="Juca Ramos R.T."/>
            <person name="Andreote F.D."/>
            <person name="Carneiro A.R."/>
            <person name="Oliveira de Souza Lima A."/>
            <person name="Caracciolo Gomes de Sa P.H."/>
            <person name="Ribeiro Barbosa M.S."/>
            <person name="Araujo W.L."/>
            <person name="Silva A."/>
        </authorList>
    </citation>
    <scope>NUCLEOTIDE SEQUENCE [LARGE SCALE GENOMIC DNA]</scope>
    <source>
        <strain evidence="15 16">SR1.6/6</strain>
    </source>
</reference>
<dbReference type="OrthoDB" id="9801651at2"/>
<dbReference type="InterPro" id="IPR003594">
    <property type="entry name" value="HATPase_dom"/>
</dbReference>
<dbReference type="InterPro" id="IPR035965">
    <property type="entry name" value="PAS-like_dom_sf"/>
</dbReference>
<gene>
    <name evidence="15" type="ORF">MMSR116_02805</name>
</gene>
<sequence length="807" mass="82442">METTLTPTAGIAGSGLAAAFAAWLRAPQVAEALAKPGSVHLVIDPATGLILHASEASRALAGALAGLGVTALSRQIAAAAPADGPPRLARLRLDLRRIAPPVLCWLAHGLQEDGRPAILVIPTIPVTLPRAKHGRPDEQPAPAPASVPAGDLASSPEPPKREDRFLWRVDAAGTLTALTGPRILADLAGQRVADLAAAGRIVGADGMLAAMRERRTFRGERATLAFASGSCQVELSGAPLGRGDAAYSGYSGFGLIRSAPPALPDVGASPAAVVDAVSWAPVEEAASAPASAVVSPPAAAPLSTDEHAAFREIARALGARYAGDEAEPETARVQGGAVMPFPGPQAGPPDTRTANEPGPDAGILAGLPVPALVHRDGVILAANGRLLELAGHADLASLGAAGLGGLLPGLPRQTGADPGTRRTTLAAADGRACPVEAACGPCTWAEAPAECLIVRPLDETDAADTLAAERLAHAAQAEPMAGAEAALDALDTGVVTIDAAGRIVAVNRAAATLFSCDPREVVGGTFVALFDRESVLTVADLLRGAVPGPRAVRLAGHDVTLDVKPGPQDGRCVAVLDRPSRRAGITPSDPGEHSALGRLDRAFREPVTGMVQLADAMLREPFGPLGDPRYRGCLAEIRVTGETMLERVGKLLDLAALEAGSLRLEPRPLDLNDVAAQCVARLQAEAARGRIVMRTSFSSDLENLEADERSVSRAASLVIENAIRRSAAGGQIIVSTGSTEQAIALRVRDTGIGSAPVAASPGGEAEDGLALPRALVEANGGRLQLAAQAEDGTLVEIIMPTRRAANQ</sequence>
<dbReference type="InterPro" id="IPR000014">
    <property type="entry name" value="PAS"/>
</dbReference>
<comment type="subcellular location">
    <subcellularLocation>
        <location evidence="2">Membrane</location>
        <topology evidence="2">Multi-pass membrane protein</topology>
    </subcellularLocation>
</comment>
<dbReference type="GO" id="GO:0005524">
    <property type="term" value="F:ATP binding"/>
    <property type="evidence" value="ECO:0007669"/>
    <property type="project" value="UniProtKB-KW"/>
</dbReference>
<evidence type="ECO:0000256" key="8">
    <source>
        <dbReference type="ARBA" id="ARBA00022840"/>
    </source>
</evidence>
<feature type="region of interest" description="Disordered" evidence="12">
    <location>
        <begin position="130"/>
        <end position="160"/>
    </location>
</feature>
<name>A0A6B9G1A6_9HYPH</name>
<evidence type="ECO:0000256" key="4">
    <source>
        <dbReference type="ARBA" id="ARBA00022679"/>
    </source>
</evidence>
<dbReference type="InterPro" id="IPR005467">
    <property type="entry name" value="His_kinase_dom"/>
</dbReference>
<dbReference type="GO" id="GO:0016020">
    <property type="term" value="C:membrane"/>
    <property type="evidence" value="ECO:0007669"/>
    <property type="project" value="UniProtKB-SubCell"/>
</dbReference>
<dbReference type="PROSITE" id="PS50112">
    <property type="entry name" value="PAS"/>
    <property type="match status" value="1"/>
</dbReference>
<organism evidence="15 16">
    <name type="scientific">Methylobacterium mesophilicum SR1.6/6</name>
    <dbReference type="NCBI Taxonomy" id="908290"/>
    <lineage>
        <taxon>Bacteria</taxon>
        <taxon>Pseudomonadati</taxon>
        <taxon>Pseudomonadota</taxon>
        <taxon>Alphaproteobacteria</taxon>
        <taxon>Hyphomicrobiales</taxon>
        <taxon>Methylobacteriaceae</taxon>
        <taxon>Methylobacterium</taxon>
    </lineage>
</organism>
<dbReference type="SUPFAM" id="SSF55785">
    <property type="entry name" value="PYP-like sensor domain (PAS domain)"/>
    <property type="match status" value="1"/>
</dbReference>
<evidence type="ECO:0000256" key="3">
    <source>
        <dbReference type="ARBA" id="ARBA00012438"/>
    </source>
</evidence>
<evidence type="ECO:0000256" key="1">
    <source>
        <dbReference type="ARBA" id="ARBA00000085"/>
    </source>
</evidence>
<dbReference type="EMBL" id="CP043538">
    <property type="protein sequence ID" value="QGY05988.1"/>
    <property type="molecule type" value="Genomic_DNA"/>
</dbReference>
<keyword evidence="6" id="KW-0547">Nucleotide-binding</keyword>
<evidence type="ECO:0000313" key="15">
    <source>
        <dbReference type="EMBL" id="QGY05988.1"/>
    </source>
</evidence>
<evidence type="ECO:0000256" key="9">
    <source>
        <dbReference type="ARBA" id="ARBA00022989"/>
    </source>
</evidence>
<dbReference type="PROSITE" id="PS50109">
    <property type="entry name" value="HIS_KIN"/>
    <property type="match status" value="1"/>
</dbReference>
<accession>A0A6B9G1A6</accession>
<evidence type="ECO:0000256" key="7">
    <source>
        <dbReference type="ARBA" id="ARBA00022777"/>
    </source>
</evidence>
<evidence type="ECO:0000259" key="13">
    <source>
        <dbReference type="PROSITE" id="PS50109"/>
    </source>
</evidence>
<keyword evidence="9" id="KW-1133">Transmembrane helix</keyword>
<keyword evidence="8" id="KW-0067">ATP-binding</keyword>
<evidence type="ECO:0000256" key="6">
    <source>
        <dbReference type="ARBA" id="ARBA00022741"/>
    </source>
</evidence>
<dbReference type="Pfam" id="PF08448">
    <property type="entry name" value="PAS_4"/>
    <property type="match status" value="1"/>
</dbReference>
<comment type="catalytic activity">
    <reaction evidence="1">
        <text>ATP + protein L-histidine = ADP + protein N-phospho-L-histidine.</text>
        <dbReference type="EC" id="2.7.13.3"/>
    </reaction>
</comment>
<evidence type="ECO:0000313" key="16">
    <source>
        <dbReference type="Proteomes" id="UP000012488"/>
    </source>
</evidence>
<dbReference type="GO" id="GO:0030295">
    <property type="term" value="F:protein kinase activator activity"/>
    <property type="evidence" value="ECO:0007669"/>
    <property type="project" value="TreeGrafter"/>
</dbReference>